<feature type="compositionally biased region" description="Basic and acidic residues" evidence="1">
    <location>
        <begin position="1"/>
        <end position="10"/>
    </location>
</feature>
<proteinExistence type="predicted"/>
<dbReference type="EMBL" id="OX395142">
    <property type="protein sequence ID" value="CAI5796851.1"/>
    <property type="molecule type" value="Genomic_DNA"/>
</dbReference>
<evidence type="ECO:0000256" key="1">
    <source>
        <dbReference type="SAM" id="MobiDB-lite"/>
    </source>
</evidence>
<evidence type="ECO:0000313" key="2">
    <source>
        <dbReference type="EMBL" id="CAI5796851.1"/>
    </source>
</evidence>
<feature type="region of interest" description="Disordered" evidence="1">
    <location>
        <begin position="1"/>
        <end position="25"/>
    </location>
</feature>
<dbReference type="PANTHER" id="PTHR15993">
    <property type="entry name" value="HEMOGEN"/>
    <property type="match status" value="1"/>
</dbReference>
<keyword evidence="3" id="KW-1185">Reference proteome</keyword>
<protein>
    <recommendedName>
        <fullName evidence="4">Hemogen</fullName>
    </recommendedName>
</protein>
<organism evidence="2 3">
    <name type="scientific">Podarcis lilfordi</name>
    <name type="common">Lilford's wall lizard</name>
    <dbReference type="NCBI Taxonomy" id="74358"/>
    <lineage>
        <taxon>Eukaryota</taxon>
        <taxon>Metazoa</taxon>
        <taxon>Chordata</taxon>
        <taxon>Craniata</taxon>
        <taxon>Vertebrata</taxon>
        <taxon>Euteleostomi</taxon>
        <taxon>Lepidosauria</taxon>
        <taxon>Squamata</taxon>
        <taxon>Bifurcata</taxon>
        <taxon>Unidentata</taxon>
        <taxon>Episquamata</taxon>
        <taxon>Laterata</taxon>
        <taxon>Lacertibaenia</taxon>
        <taxon>Lacertidae</taxon>
        <taxon>Podarcis</taxon>
    </lineage>
</organism>
<dbReference type="PANTHER" id="PTHR15993:SF6">
    <property type="entry name" value="HEMOGEN"/>
    <property type="match status" value="1"/>
</dbReference>
<feature type="compositionally biased region" description="Basic residues" evidence="1">
    <location>
        <begin position="64"/>
        <end position="80"/>
    </location>
</feature>
<dbReference type="GO" id="GO:0045667">
    <property type="term" value="P:regulation of osteoblast differentiation"/>
    <property type="evidence" value="ECO:0007669"/>
    <property type="project" value="TreeGrafter"/>
</dbReference>
<feature type="compositionally biased region" description="Basic and acidic residues" evidence="1">
    <location>
        <begin position="87"/>
        <end position="114"/>
    </location>
</feature>
<feature type="compositionally biased region" description="Basic and acidic residues" evidence="1">
    <location>
        <begin position="45"/>
        <end position="63"/>
    </location>
</feature>
<dbReference type="GO" id="GO:0005654">
    <property type="term" value="C:nucleoplasm"/>
    <property type="evidence" value="ECO:0007669"/>
    <property type="project" value="TreeGrafter"/>
</dbReference>
<gene>
    <name evidence="2" type="ORF">PODLI_1B030074</name>
</gene>
<evidence type="ECO:0008006" key="4">
    <source>
        <dbReference type="Google" id="ProtNLM"/>
    </source>
</evidence>
<evidence type="ECO:0000313" key="3">
    <source>
        <dbReference type="Proteomes" id="UP001178461"/>
    </source>
</evidence>
<name>A0AA35LIC8_9SAUR</name>
<feature type="region of interest" description="Disordered" evidence="1">
    <location>
        <begin position="45"/>
        <end position="116"/>
    </location>
</feature>
<dbReference type="AlphaFoldDB" id="A0AA35LIC8"/>
<dbReference type="GO" id="GO:0030154">
    <property type="term" value="P:cell differentiation"/>
    <property type="evidence" value="ECO:0007669"/>
    <property type="project" value="InterPro"/>
</dbReference>
<dbReference type="InterPro" id="IPR033272">
    <property type="entry name" value="Hemogen"/>
</dbReference>
<accession>A0AA35LIC8</accession>
<reference evidence="2" key="1">
    <citation type="submission" date="2022-12" db="EMBL/GenBank/DDBJ databases">
        <authorList>
            <person name="Alioto T."/>
            <person name="Alioto T."/>
            <person name="Gomez Garrido J."/>
        </authorList>
    </citation>
    <scope>NUCLEOTIDE SEQUENCE</scope>
</reference>
<feature type="region of interest" description="Disordered" evidence="1">
    <location>
        <begin position="155"/>
        <end position="189"/>
    </location>
</feature>
<dbReference type="Proteomes" id="UP001178461">
    <property type="component" value="Chromosome 17"/>
</dbReference>
<sequence>MESLEKDHSYSENPQQPVVAAEDYAVPEVAVTRHLRDRELLRKRKAEAEEKNTHQWVLREQKRSKPTGRGRGARRGRARGQHQAPEPWKEPQPETVVEEEKPELQVTKLEEEAAQKSLDLPAKSSIPFLEAGELYTQKELAEGVPLASAAEELCTHQETTGETPAGSAVFSMEPEETPRSEEPGEIPQSVENDHLEQKFYGLL</sequence>